<protein>
    <submittedName>
        <fullName evidence="3">Uncharacterized protein</fullName>
    </submittedName>
</protein>
<feature type="transmembrane region" description="Helical" evidence="2">
    <location>
        <begin position="25"/>
        <end position="42"/>
    </location>
</feature>
<feature type="region of interest" description="Disordered" evidence="1">
    <location>
        <begin position="191"/>
        <end position="210"/>
    </location>
</feature>
<evidence type="ECO:0000313" key="3">
    <source>
        <dbReference type="EMBL" id="MEG3616244.1"/>
    </source>
</evidence>
<dbReference type="Proteomes" id="UP001310387">
    <property type="component" value="Unassembled WGS sequence"/>
</dbReference>
<evidence type="ECO:0000313" key="4">
    <source>
        <dbReference type="Proteomes" id="UP001310387"/>
    </source>
</evidence>
<keyword evidence="4" id="KW-1185">Reference proteome</keyword>
<reference evidence="3" key="2">
    <citation type="submission" date="2024-02" db="EMBL/GenBank/DDBJ databases">
        <authorList>
            <person name="Prathaban M."/>
            <person name="Mythili R."/>
            <person name="Sharmila Devi N."/>
            <person name="Sobanaa M."/>
            <person name="Prathiviraj R."/>
            <person name="Selvin J."/>
        </authorList>
    </citation>
    <scope>NUCLEOTIDE SEQUENCE</scope>
    <source>
        <strain evidence="3">MP1014</strain>
    </source>
</reference>
<keyword evidence="2" id="KW-1133">Transmembrane helix</keyword>
<feature type="transmembrane region" description="Helical" evidence="2">
    <location>
        <begin position="121"/>
        <end position="145"/>
    </location>
</feature>
<keyword evidence="2" id="KW-0472">Membrane</keyword>
<organism evidence="3 4">
    <name type="scientific">Isoptericola haloaureus</name>
    <dbReference type="NCBI Taxonomy" id="1542902"/>
    <lineage>
        <taxon>Bacteria</taxon>
        <taxon>Bacillati</taxon>
        <taxon>Actinomycetota</taxon>
        <taxon>Actinomycetes</taxon>
        <taxon>Micrococcales</taxon>
        <taxon>Promicromonosporaceae</taxon>
        <taxon>Isoptericola</taxon>
    </lineage>
</organism>
<name>A0ABU7ZA06_9MICO</name>
<keyword evidence="2" id="KW-0812">Transmembrane</keyword>
<sequence>MRPLLLVLWGLLVVAVDLKIEGFDLVVDLVGWALVARGLGTLAPRGTGFAVGAWAGVLGGLASVAELVPGAVPDTTTQVLGGLVLVAQTVVVVATCTGIARVLEHDAPVARRARRVRTAEIVVTVAVSGVAAVAALASVGSALLAPADLASWGLLGGGVLVAVGLVATFAVLIWFLVLLWSVRDRPELQPATPGLSVSVPPDRTDPPTAG</sequence>
<feature type="transmembrane region" description="Helical" evidence="2">
    <location>
        <begin position="151"/>
        <end position="180"/>
    </location>
</feature>
<reference evidence="3" key="1">
    <citation type="journal article" date="2024" name="Antonie Van Leeuwenhoek">
        <title>Isoptericola haloaureus sp. nov., a dimorphic actinobacterium isolated from mangrove sediments of southeast India, implicating biosaline agricultural significance through nitrogen fixation and salt tolerance genes.</title>
        <authorList>
            <person name="Prathaban M."/>
            <person name="Prathiviraj R."/>
            <person name="Ravichandran M."/>
            <person name="Natarajan S.D."/>
            <person name="Sobanaa M."/>
            <person name="Hari Krishna Kumar S."/>
            <person name="Chandrasekar V."/>
            <person name="Selvin J."/>
        </authorList>
    </citation>
    <scope>NUCLEOTIDE SEQUENCE</scope>
    <source>
        <strain evidence="3">MP1014</strain>
    </source>
</reference>
<dbReference type="RefSeq" id="WP_332902738.1">
    <property type="nucleotide sequence ID" value="NZ_JBAGLP010000118.1"/>
</dbReference>
<comment type="caution">
    <text evidence="3">The sequence shown here is derived from an EMBL/GenBank/DDBJ whole genome shotgun (WGS) entry which is preliminary data.</text>
</comment>
<gene>
    <name evidence="3" type="ORF">V5O49_14025</name>
</gene>
<proteinExistence type="predicted"/>
<feature type="transmembrane region" description="Helical" evidence="2">
    <location>
        <begin position="80"/>
        <end position="100"/>
    </location>
</feature>
<feature type="transmembrane region" description="Helical" evidence="2">
    <location>
        <begin position="49"/>
        <end position="68"/>
    </location>
</feature>
<evidence type="ECO:0000256" key="1">
    <source>
        <dbReference type="SAM" id="MobiDB-lite"/>
    </source>
</evidence>
<accession>A0ABU7ZA06</accession>
<evidence type="ECO:0000256" key="2">
    <source>
        <dbReference type="SAM" id="Phobius"/>
    </source>
</evidence>
<dbReference type="EMBL" id="JBAGLP010000118">
    <property type="protein sequence ID" value="MEG3616244.1"/>
    <property type="molecule type" value="Genomic_DNA"/>
</dbReference>